<dbReference type="AlphaFoldDB" id="A0A915YIW6"/>
<reference evidence="1" key="1">
    <citation type="submission" date="2022-09" db="EMBL/GenBank/DDBJ databases">
        <title>Aureispira anguillicida sp. nov., isolated from Leptocephalus of Japanese eel Anguilla japonica.</title>
        <authorList>
            <person name="Yuasa K."/>
            <person name="Mekata T."/>
            <person name="Ikunari K."/>
        </authorList>
    </citation>
    <scope>NUCLEOTIDE SEQUENCE</scope>
    <source>
        <strain evidence="1">EL160426</strain>
    </source>
</reference>
<dbReference type="Proteomes" id="UP001060919">
    <property type="component" value="Chromosome"/>
</dbReference>
<evidence type="ECO:0000313" key="1">
    <source>
        <dbReference type="EMBL" id="BDS13822.1"/>
    </source>
</evidence>
<accession>A0A915YIW6</accession>
<organism evidence="1 2">
    <name type="scientific">Aureispira anguillae</name>
    <dbReference type="NCBI Taxonomy" id="2864201"/>
    <lineage>
        <taxon>Bacteria</taxon>
        <taxon>Pseudomonadati</taxon>
        <taxon>Bacteroidota</taxon>
        <taxon>Saprospiria</taxon>
        <taxon>Saprospirales</taxon>
        <taxon>Saprospiraceae</taxon>
        <taxon>Aureispira</taxon>
    </lineage>
</organism>
<sequence>MLNFLTRAKANKRTILLEYSVSRQKVMVVLSIQSINCDRNY</sequence>
<dbReference type="EMBL" id="AP026867">
    <property type="protein sequence ID" value="BDS13822.1"/>
    <property type="molecule type" value="Genomic_DNA"/>
</dbReference>
<gene>
    <name evidence="1" type="ORF">AsAng_0045840</name>
</gene>
<proteinExistence type="predicted"/>
<protein>
    <submittedName>
        <fullName evidence="1">Uncharacterized protein</fullName>
    </submittedName>
</protein>
<name>A0A915YIW6_9BACT</name>
<keyword evidence="2" id="KW-1185">Reference proteome</keyword>
<dbReference type="KEGG" id="aup:AsAng_0045840"/>
<evidence type="ECO:0000313" key="2">
    <source>
        <dbReference type="Proteomes" id="UP001060919"/>
    </source>
</evidence>